<proteinExistence type="predicted"/>
<feature type="non-terminal residue" evidence="1">
    <location>
        <position position="1"/>
    </location>
</feature>
<evidence type="ECO:0000313" key="3">
    <source>
        <dbReference type="Proteomes" id="UP000663829"/>
    </source>
</evidence>
<sequence>YRLWDRPFKNDSNGDGLFGRFLMAAPKPSIPLANEIKQINIDEPSLTHLLWAIRLFNSSEKEPIITTETQYFTDRIMYMYSTKALAVLNEKWDHYVLFQRESLEYDSFLTSIYAKAKVQINRIAGALYVAKCAGEVIDAIAENDLNGLGYYDFSKNVQDKVRRAVKDYKAANEWKTVNEHTAKSAGILMDCYLNQKKIYANQKHRRKY</sequence>
<dbReference type="EMBL" id="CAJNOQ010017102">
    <property type="protein sequence ID" value="CAF1393144.1"/>
    <property type="molecule type" value="Genomic_DNA"/>
</dbReference>
<evidence type="ECO:0000313" key="2">
    <source>
        <dbReference type="EMBL" id="CAF4287490.1"/>
    </source>
</evidence>
<keyword evidence="3" id="KW-1185">Reference proteome</keyword>
<dbReference type="OrthoDB" id="10237031at2759"/>
<evidence type="ECO:0000313" key="1">
    <source>
        <dbReference type="EMBL" id="CAF1393144.1"/>
    </source>
</evidence>
<name>A0A815KAN6_9BILA</name>
<dbReference type="Proteomes" id="UP000681722">
    <property type="component" value="Unassembled WGS sequence"/>
</dbReference>
<dbReference type="AlphaFoldDB" id="A0A815KAN6"/>
<reference evidence="1" key="1">
    <citation type="submission" date="2021-02" db="EMBL/GenBank/DDBJ databases">
        <authorList>
            <person name="Nowell W R."/>
        </authorList>
    </citation>
    <scope>NUCLEOTIDE SEQUENCE</scope>
</reference>
<dbReference type="Proteomes" id="UP000663829">
    <property type="component" value="Unassembled WGS sequence"/>
</dbReference>
<accession>A0A815KAN6</accession>
<dbReference type="EMBL" id="CAJOBC010082511">
    <property type="protein sequence ID" value="CAF4287490.1"/>
    <property type="molecule type" value="Genomic_DNA"/>
</dbReference>
<protein>
    <submittedName>
        <fullName evidence="1">Uncharacterized protein</fullName>
    </submittedName>
</protein>
<organism evidence="1 3">
    <name type="scientific">Didymodactylos carnosus</name>
    <dbReference type="NCBI Taxonomy" id="1234261"/>
    <lineage>
        <taxon>Eukaryota</taxon>
        <taxon>Metazoa</taxon>
        <taxon>Spiralia</taxon>
        <taxon>Gnathifera</taxon>
        <taxon>Rotifera</taxon>
        <taxon>Eurotatoria</taxon>
        <taxon>Bdelloidea</taxon>
        <taxon>Philodinida</taxon>
        <taxon>Philodinidae</taxon>
        <taxon>Didymodactylos</taxon>
    </lineage>
</organism>
<comment type="caution">
    <text evidence="1">The sequence shown here is derived from an EMBL/GenBank/DDBJ whole genome shotgun (WGS) entry which is preliminary data.</text>
</comment>
<gene>
    <name evidence="1" type="ORF">GPM918_LOCUS32895</name>
    <name evidence="2" type="ORF">SRO942_LOCUS33568</name>
</gene>